<evidence type="ECO:0000313" key="6">
    <source>
        <dbReference type="Proteomes" id="UP000287023"/>
    </source>
</evidence>
<dbReference type="AlphaFoldDB" id="A0A3S1DJ17"/>
<proteinExistence type="predicted"/>
<reference evidence="5 6" key="1">
    <citation type="submission" date="2018-12" db="EMBL/GenBank/DDBJ databases">
        <title>three novel Halomonas strain isolated from plants.</title>
        <authorList>
            <person name="Sun C."/>
        </authorList>
    </citation>
    <scope>NUCLEOTIDE SEQUENCE [LARGE SCALE GENOMIC DNA]</scope>
    <source>
        <strain evidence="5 6">JCM 18142</strain>
    </source>
</reference>
<dbReference type="PANTHER" id="PTHR30404:SF0">
    <property type="entry name" value="N-ACETYLMURAMOYL-L-ALANINE AMIDASE AMIC"/>
    <property type="match status" value="1"/>
</dbReference>
<evidence type="ECO:0000256" key="1">
    <source>
        <dbReference type="ARBA" id="ARBA00001561"/>
    </source>
</evidence>
<gene>
    <name evidence="5" type="ORF">ELY38_18690</name>
</gene>
<dbReference type="OrthoDB" id="957753at2"/>
<sequence>MAATSPTLSARYGGYRVNAPIKYAALQTQTLFISAGHSDKDPGAVGNGYTEAQIVLEFRDKLADYLRDKVFFGKDGQRGENLPLTVAANEAAAHDVAVEFHCNAFSSPTATGVETLSAGHHYPLGNALCAAISSTLGIANRGAKGEASGQHSRLAFINRGNGIIVELFFITNPSDLASYFENIDACVKAVGDELVSAVCVGLAA</sequence>
<dbReference type="SUPFAM" id="SSF53187">
    <property type="entry name" value="Zn-dependent exopeptidases"/>
    <property type="match status" value="1"/>
</dbReference>
<keyword evidence="6" id="KW-1185">Reference proteome</keyword>
<evidence type="ECO:0000256" key="2">
    <source>
        <dbReference type="ARBA" id="ARBA00011901"/>
    </source>
</evidence>
<dbReference type="PANTHER" id="PTHR30404">
    <property type="entry name" value="N-ACETYLMURAMOYL-L-ALANINE AMIDASE"/>
    <property type="match status" value="1"/>
</dbReference>
<dbReference type="Pfam" id="PF01520">
    <property type="entry name" value="Amidase_3"/>
    <property type="match status" value="1"/>
</dbReference>
<dbReference type="EC" id="3.5.1.28" evidence="2"/>
<dbReference type="GO" id="GO:0008745">
    <property type="term" value="F:N-acetylmuramoyl-L-alanine amidase activity"/>
    <property type="evidence" value="ECO:0007669"/>
    <property type="project" value="UniProtKB-EC"/>
</dbReference>
<protein>
    <recommendedName>
        <fullName evidence="2">N-acetylmuramoyl-L-alanine amidase</fullName>
        <ecNumber evidence="2">3.5.1.28</ecNumber>
    </recommendedName>
</protein>
<comment type="caution">
    <text evidence="5">The sequence shown here is derived from an EMBL/GenBank/DDBJ whole genome shotgun (WGS) entry which is preliminary data.</text>
</comment>
<dbReference type="Gene3D" id="3.40.630.40">
    <property type="entry name" value="Zn-dependent exopeptidases"/>
    <property type="match status" value="1"/>
</dbReference>
<evidence type="ECO:0000256" key="3">
    <source>
        <dbReference type="ARBA" id="ARBA00022801"/>
    </source>
</evidence>
<evidence type="ECO:0000259" key="4">
    <source>
        <dbReference type="SMART" id="SM00646"/>
    </source>
</evidence>
<comment type="catalytic activity">
    <reaction evidence="1">
        <text>Hydrolyzes the link between N-acetylmuramoyl residues and L-amino acid residues in certain cell-wall glycopeptides.</text>
        <dbReference type="EC" id="3.5.1.28"/>
    </reaction>
</comment>
<dbReference type="CDD" id="cd02696">
    <property type="entry name" value="MurNAc-LAA"/>
    <property type="match status" value="1"/>
</dbReference>
<dbReference type="InterPro" id="IPR002508">
    <property type="entry name" value="MurNAc-LAA_cat"/>
</dbReference>
<dbReference type="InterPro" id="IPR050695">
    <property type="entry name" value="N-acetylmuramoyl_amidase_3"/>
</dbReference>
<dbReference type="EMBL" id="RZHF01000029">
    <property type="protein sequence ID" value="RUR27694.1"/>
    <property type="molecule type" value="Genomic_DNA"/>
</dbReference>
<dbReference type="GO" id="GO:0030288">
    <property type="term" value="C:outer membrane-bounded periplasmic space"/>
    <property type="evidence" value="ECO:0007669"/>
    <property type="project" value="TreeGrafter"/>
</dbReference>
<feature type="domain" description="MurNAc-LAA" evidence="4">
    <location>
        <begin position="85"/>
        <end position="195"/>
    </location>
</feature>
<dbReference type="Proteomes" id="UP000287023">
    <property type="component" value="Unassembled WGS sequence"/>
</dbReference>
<accession>A0A3S1DJ17</accession>
<name>A0A3S1DJ17_9GAMM</name>
<organism evidence="5 6">
    <name type="scientific">Vreelandella nanhaiensis</name>
    <dbReference type="NCBI Taxonomy" id="1258546"/>
    <lineage>
        <taxon>Bacteria</taxon>
        <taxon>Pseudomonadati</taxon>
        <taxon>Pseudomonadota</taxon>
        <taxon>Gammaproteobacteria</taxon>
        <taxon>Oceanospirillales</taxon>
        <taxon>Halomonadaceae</taxon>
        <taxon>Vreelandella</taxon>
    </lineage>
</organism>
<dbReference type="GO" id="GO:0009253">
    <property type="term" value="P:peptidoglycan catabolic process"/>
    <property type="evidence" value="ECO:0007669"/>
    <property type="project" value="InterPro"/>
</dbReference>
<dbReference type="SMART" id="SM00646">
    <property type="entry name" value="Ami_3"/>
    <property type="match status" value="1"/>
</dbReference>
<keyword evidence="3" id="KW-0378">Hydrolase</keyword>
<evidence type="ECO:0000313" key="5">
    <source>
        <dbReference type="EMBL" id="RUR27694.1"/>
    </source>
</evidence>